<evidence type="ECO:0000313" key="1">
    <source>
        <dbReference type="EMBL" id="QHS93047.1"/>
    </source>
</evidence>
<name>A0A6C0BKZ0_9ZZZZ</name>
<reference evidence="1" key="1">
    <citation type="journal article" date="2020" name="Nature">
        <title>Giant virus diversity and host interactions through global metagenomics.</title>
        <authorList>
            <person name="Schulz F."/>
            <person name="Roux S."/>
            <person name="Paez-Espino D."/>
            <person name="Jungbluth S."/>
            <person name="Walsh D.A."/>
            <person name="Denef V.J."/>
            <person name="McMahon K.D."/>
            <person name="Konstantinidis K.T."/>
            <person name="Eloe-Fadrosh E.A."/>
            <person name="Kyrpides N.C."/>
            <person name="Woyke T."/>
        </authorList>
    </citation>
    <scope>NUCLEOTIDE SEQUENCE</scope>
    <source>
        <strain evidence="1">GVMAG-M-3300017651-5</strain>
    </source>
</reference>
<accession>A0A6C0BKZ0</accession>
<dbReference type="AlphaFoldDB" id="A0A6C0BKZ0"/>
<organism evidence="1">
    <name type="scientific">viral metagenome</name>
    <dbReference type="NCBI Taxonomy" id="1070528"/>
    <lineage>
        <taxon>unclassified sequences</taxon>
        <taxon>metagenomes</taxon>
        <taxon>organismal metagenomes</taxon>
    </lineage>
</organism>
<sequence length="347" mass="40417">MYIPQEIALNISLFSGEVFPGLEWSTLRDEMISLRIEDYYNNLINVTIDPDITQLLQYVCDPPEVSQYLEIYSLQSRVDWTKVLQFLHDHRIVHHISTRSDTYVAMILGDLYDDVLSIIPRGFALNNTELGDYLIIPRVNMREFIRQYILYQSRIGVMHNSHRHNFSFIEHEHQDTSDSDDYGVRKMEVDTFRELSTSERSGKIPREAILRMILDCQMKMRFCDELISKITKTGSILEHQLMGHMISTSTSITVTYTDRGVVLHCYPSEGYNRLAQLMKAICPKMRYLRCKCSMSCYHVRIEGDQGIKLAGDLRLIQSLHSPLSTKLIPTDRDTNIKQYLPYSSKRL</sequence>
<dbReference type="EMBL" id="MN739195">
    <property type="protein sequence ID" value="QHS93047.1"/>
    <property type="molecule type" value="Genomic_DNA"/>
</dbReference>
<proteinExistence type="predicted"/>
<protein>
    <submittedName>
        <fullName evidence="1">Uncharacterized protein</fullName>
    </submittedName>
</protein>